<dbReference type="GO" id="GO:0051225">
    <property type="term" value="P:spindle assembly"/>
    <property type="evidence" value="ECO:0007669"/>
    <property type="project" value="TreeGrafter"/>
</dbReference>
<dbReference type="GO" id="GO:0005874">
    <property type="term" value="C:microtubule"/>
    <property type="evidence" value="ECO:0007669"/>
    <property type="project" value="UniProtKB-KW"/>
</dbReference>
<evidence type="ECO:0000256" key="4">
    <source>
        <dbReference type="ARBA" id="ARBA00023212"/>
    </source>
</evidence>
<dbReference type="GO" id="GO:0000278">
    <property type="term" value="P:mitotic cell cycle"/>
    <property type="evidence" value="ECO:0007669"/>
    <property type="project" value="TreeGrafter"/>
</dbReference>
<dbReference type="GO" id="GO:0051321">
    <property type="term" value="P:meiotic cell cycle"/>
    <property type="evidence" value="ECO:0007669"/>
    <property type="project" value="TreeGrafter"/>
</dbReference>
<sequence>MDYRNIQVQENIRNLIKELTGFHRSDQNFKACMVFCCSNFKFERYLTINTHEIKRDINGICEKFRCDNLHDIEKKFRKLVEETVSHELSVNHYEKDVTYSILNLLITLSNNPIKVLKNKLRKGTEVIPFKSVVSNLPKVESDIFISSLLNENFMLQRNDTDSDLSDWSDAGDDVKEESNKGKQAQLVEYLPRINSKYALKPPEKPKIYKTTTFEDSEKWLRDNIQHTWWTEDVTSIEPKNLHPVSNFCKLWGKHLSKASLGFIKSHPLSIISEYCLMREIFWMFINPSDCKFFRMENNEIILNANVTLPSTNAETLNIFLNSFVRSMNFMYQMKLACLKSYQSSKTSHTAGIYFKVIQSLLHEVEEFIIEQEAIVKAQEENYTIVILHNKIRSHSKMLEMLWNIHTKSVLDSTNYPPHICATYLLASLHEKVRTSSKKEEKNLSLMILIKCFQPFLEMIDVWLTEAKLYDLKSEFIIGKTSENDFDLICLRNFVKSKEESFYLRDDISEKILSDPLIKIFLDISVDASFSLEIISDLDRVHEMRQIVTDTTPLFKEFLNNVITEIKKFSKFKEESKSDEFNESYDVLEKNRQLIEELKHAMITNDDDLMLLTFKSTFNRFSTKISKTTQSFSYRNLLEMLKNSTESLLIPLEYSIQQVISELLHRKFNNIFKIFDVFFFLESCELVTFFNVKLFPQIEIGELSWASPYLLTVALNDAVSRGHQKTSTLFSVEIDHNISHISVPSAINELKLFFNVNQSLRSVFTNEFMEKYNEVFRFLLKIKWGQEILVSLRFPDFFKHRLPYAKLQMVDLVIKRLALTRFAMQQTINSIHSHLMVILQGLSLHFDTKISKSRNISELIQHHETFVNEFYKKLYLDSENKMYEIIIEILKLATVLQNEWKNIIVFEALDQTGSVNSSNLFDLNTNSLDIEKAFKICDNQLKLISER</sequence>
<dbReference type="InterPro" id="IPR042241">
    <property type="entry name" value="GCP_C_sf"/>
</dbReference>
<dbReference type="Gene3D" id="1.20.120.1900">
    <property type="entry name" value="Gamma-tubulin complex, C-terminal domain"/>
    <property type="match status" value="1"/>
</dbReference>
<organism evidence="8 9">
    <name type="scientific">Clunio marinus</name>
    <dbReference type="NCBI Taxonomy" id="568069"/>
    <lineage>
        <taxon>Eukaryota</taxon>
        <taxon>Metazoa</taxon>
        <taxon>Ecdysozoa</taxon>
        <taxon>Arthropoda</taxon>
        <taxon>Hexapoda</taxon>
        <taxon>Insecta</taxon>
        <taxon>Pterygota</taxon>
        <taxon>Neoptera</taxon>
        <taxon>Endopterygota</taxon>
        <taxon>Diptera</taxon>
        <taxon>Nematocera</taxon>
        <taxon>Chironomoidea</taxon>
        <taxon>Chironomidae</taxon>
        <taxon>Clunio</taxon>
    </lineage>
</organism>
<dbReference type="PANTHER" id="PTHR19302">
    <property type="entry name" value="GAMMA TUBULIN COMPLEX PROTEIN"/>
    <property type="match status" value="1"/>
</dbReference>
<dbReference type="GO" id="GO:0043015">
    <property type="term" value="F:gamma-tubulin binding"/>
    <property type="evidence" value="ECO:0007669"/>
    <property type="project" value="InterPro"/>
</dbReference>
<dbReference type="InterPro" id="IPR041470">
    <property type="entry name" value="GCP_N"/>
</dbReference>
<keyword evidence="4 5" id="KW-0206">Cytoskeleton</keyword>
<dbReference type="InterPro" id="IPR007259">
    <property type="entry name" value="GCP"/>
</dbReference>
<evidence type="ECO:0000256" key="1">
    <source>
        <dbReference type="ARBA" id="ARBA00010337"/>
    </source>
</evidence>
<protein>
    <recommendedName>
        <fullName evidence="5">Gamma-tubulin complex component</fullName>
    </recommendedName>
</protein>
<dbReference type="GO" id="GO:0031122">
    <property type="term" value="P:cytoplasmic microtubule organization"/>
    <property type="evidence" value="ECO:0007669"/>
    <property type="project" value="TreeGrafter"/>
</dbReference>
<dbReference type="STRING" id="568069.A0A1J1IGV8"/>
<evidence type="ECO:0000256" key="3">
    <source>
        <dbReference type="ARBA" id="ARBA00022701"/>
    </source>
</evidence>
<dbReference type="InterPro" id="IPR059169">
    <property type="entry name" value="GCP5_N_ext"/>
</dbReference>
<dbReference type="GO" id="GO:0000922">
    <property type="term" value="C:spindle pole"/>
    <property type="evidence" value="ECO:0007669"/>
    <property type="project" value="InterPro"/>
</dbReference>
<keyword evidence="9" id="KW-1185">Reference proteome</keyword>
<evidence type="ECO:0000259" key="7">
    <source>
        <dbReference type="Pfam" id="PF17681"/>
    </source>
</evidence>
<dbReference type="GO" id="GO:0051011">
    <property type="term" value="F:microtubule minus-end binding"/>
    <property type="evidence" value="ECO:0007669"/>
    <property type="project" value="TreeGrafter"/>
</dbReference>
<dbReference type="Proteomes" id="UP000183832">
    <property type="component" value="Unassembled WGS sequence"/>
</dbReference>
<accession>A0A1J1IGV8</accession>
<name>A0A1J1IGV8_9DIPT</name>
<evidence type="ECO:0000313" key="9">
    <source>
        <dbReference type="Proteomes" id="UP000183832"/>
    </source>
</evidence>
<comment type="similarity">
    <text evidence="1 5">Belongs to the TUBGCP family.</text>
</comment>
<reference evidence="8 9" key="1">
    <citation type="submission" date="2015-04" db="EMBL/GenBank/DDBJ databases">
        <authorList>
            <person name="Syromyatnikov M.Y."/>
            <person name="Popov V.N."/>
        </authorList>
    </citation>
    <scope>NUCLEOTIDE SEQUENCE [LARGE SCALE GENOMIC DNA]</scope>
</reference>
<keyword evidence="2 5" id="KW-0963">Cytoplasm</keyword>
<evidence type="ECO:0000256" key="2">
    <source>
        <dbReference type="ARBA" id="ARBA00022490"/>
    </source>
</evidence>
<dbReference type="CDD" id="cd22572">
    <property type="entry name" value="GCP5_NTD"/>
    <property type="match status" value="1"/>
</dbReference>
<dbReference type="GO" id="GO:0007020">
    <property type="term" value="P:microtubule nucleation"/>
    <property type="evidence" value="ECO:0007669"/>
    <property type="project" value="InterPro"/>
</dbReference>
<evidence type="ECO:0000256" key="5">
    <source>
        <dbReference type="RuleBase" id="RU363050"/>
    </source>
</evidence>
<dbReference type="InterPro" id="IPR040457">
    <property type="entry name" value="GCP_C"/>
</dbReference>
<evidence type="ECO:0000313" key="8">
    <source>
        <dbReference type="EMBL" id="CRK99440.1"/>
    </source>
</evidence>
<dbReference type="PANTHER" id="PTHR19302:SF33">
    <property type="entry name" value="GAMMA-TUBULIN COMPLEX COMPONENT 5"/>
    <property type="match status" value="1"/>
</dbReference>
<keyword evidence="3 5" id="KW-0493">Microtubule</keyword>
<feature type="domain" description="Gamma tubulin complex component protein N-terminal" evidence="7">
    <location>
        <begin position="289"/>
        <end position="504"/>
    </location>
</feature>
<dbReference type="AlphaFoldDB" id="A0A1J1IGV8"/>
<dbReference type="Pfam" id="PF17681">
    <property type="entry name" value="GCP_N_terminal"/>
    <property type="match status" value="1"/>
</dbReference>
<evidence type="ECO:0000259" key="6">
    <source>
        <dbReference type="Pfam" id="PF04130"/>
    </source>
</evidence>
<feature type="domain" description="Gamma tubulin complex component C-terminal" evidence="6">
    <location>
        <begin position="709"/>
        <end position="933"/>
    </location>
</feature>
<proteinExistence type="inferred from homology"/>
<dbReference type="OrthoDB" id="66546at2759"/>
<gene>
    <name evidence="8" type="ORF">CLUMA_CG012621</name>
</gene>
<dbReference type="GO" id="GO:0000930">
    <property type="term" value="C:gamma-tubulin complex"/>
    <property type="evidence" value="ECO:0007669"/>
    <property type="project" value="TreeGrafter"/>
</dbReference>
<dbReference type="Pfam" id="PF04130">
    <property type="entry name" value="GCP_C_terminal"/>
    <property type="match status" value="1"/>
</dbReference>
<comment type="subcellular location">
    <subcellularLocation>
        <location evidence="5">Cytoplasm</location>
        <location evidence="5">Cytoskeleton</location>
        <location evidence="5">Microtubule organizing center</location>
    </subcellularLocation>
</comment>
<dbReference type="EMBL" id="CVRI01000050">
    <property type="protein sequence ID" value="CRK99440.1"/>
    <property type="molecule type" value="Genomic_DNA"/>
</dbReference>